<gene>
    <name evidence="1" type="ORF">OVA965_LOCUS20533</name>
    <name evidence="2" type="ORF">TMI583_LOCUS20947</name>
</gene>
<proteinExistence type="predicted"/>
<comment type="caution">
    <text evidence="1">The sequence shown here is derived from an EMBL/GenBank/DDBJ whole genome shotgun (WGS) entry which is preliminary data.</text>
</comment>
<evidence type="ECO:0000313" key="3">
    <source>
        <dbReference type="Proteomes" id="UP000677228"/>
    </source>
</evidence>
<reference evidence="1" key="1">
    <citation type="submission" date="2021-02" db="EMBL/GenBank/DDBJ databases">
        <authorList>
            <person name="Nowell W R."/>
        </authorList>
    </citation>
    <scope>NUCLEOTIDE SEQUENCE</scope>
</reference>
<dbReference type="AlphaFoldDB" id="A0A8S2ECR4"/>
<evidence type="ECO:0000313" key="1">
    <source>
        <dbReference type="EMBL" id="CAF1128502.1"/>
    </source>
</evidence>
<evidence type="ECO:0000313" key="2">
    <source>
        <dbReference type="EMBL" id="CAF3909075.1"/>
    </source>
</evidence>
<name>A0A8S2ECR4_9BILA</name>
<dbReference type="Proteomes" id="UP000677228">
    <property type="component" value="Unassembled WGS sequence"/>
</dbReference>
<organism evidence="1 3">
    <name type="scientific">Didymodactylos carnosus</name>
    <dbReference type="NCBI Taxonomy" id="1234261"/>
    <lineage>
        <taxon>Eukaryota</taxon>
        <taxon>Metazoa</taxon>
        <taxon>Spiralia</taxon>
        <taxon>Gnathifera</taxon>
        <taxon>Rotifera</taxon>
        <taxon>Eurotatoria</taxon>
        <taxon>Bdelloidea</taxon>
        <taxon>Philodinida</taxon>
        <taxon>Philodinidae</taxon>
        <taxon>Didymodactylos</taxon>
    </lineage>
</organism>
<dbReference type="EMBL" id="CAJOBA010020604">
    <property type="protein sequence ID" value="CAF3909075.1"/>
    <property type="molecule type" value="Genomic_DNA"/>
</dbReference>
<dbReference type="Proteomes" id="UP000682733">
    <property type="component" value="Unassembled WGS sequence"/>
</dbReference>
<dbReference type="EMBL" id="CAJNOK010010942">
    <property type="protein sequence ID" value="CAF1128502.1"/>
    <property type="molecule type" value="Genomic_DNA"/>
</dbReference>
<dbReference type="PANTHER" id="PTHR19446">
    <property type="entry name" value="REVERSE TRANSCRIPTASES"/>
    <property type="match status" value="1"/>
</dbReference>
<accession>A0A8S2ECR4</accession>
<protein>
    <recommendedName>
        <fullName evidence="4">Reverse transcriptase domain-containing protein</fullName>
    </recommendedName>
</protein>
<sequence length="353" mass="41853">MDNFNPFFDIFSLFLASLYDRCSEFKEIKSFRNPWPPCLVKIAKEVNKSKRKFRKTRYLGDYYKYKDLRETYQCEKLNFEQKRREIKLQNMKEGNNIWSHVRNTFSPYFPSFKGLKVEGGVLKDDQKIVDRLANFYEKHFSEPEYDRKNKFHHKCMREYKKLLKSPKEPLDKIKFEEVLSAFKKFAPKKSLDSANTSAFLLKNLPLEYLNTITILFNKCAENGDLFEKGKIAKGICLSKEGAFPFENRLRSISLLPNLAKWFERIMAARIEAWCVEHGIQTEEQSGLMSHRRLQTRIISLVEELRLTVAACNRPALCLFIDFETAFDKLWYPALFKTLKDLEMPTSLRRWICD</sequence>
<evidence type="ECO:0008006" key="4">
    <source>
        <dbReference type="Google" id="ProtNLM"/>
    </source>
</evidence>